<feature type="compositionally biased region" description="Basic and acidic residues" evidence="1">
    <location>
        <begin position="80"/>
        <end position="93"/>
    </location>
</feature>
<dbReference type="HOGENOM" id="CLU_2313918_0_0_2"/>
<accession>C3MXY3</accession>
<sequence>MKVVKYNLKAKIERAGKEPITIEKKFRKLVNARRFIDEIVGEDQVKCTPLSKSETLITKQCEGDQVKYFFEISIERIKKPKKDETKKEEKKQEQGTTSQSP</sequence>
<dbReference type="EMBL" id="CP001400">
    <property type="protein sequence ID" value="ACP37889.1"/>
    <property type="molecule type" value="Genomic_DNA"/>
</dbReference>
<evidence type="ECO:0000256" key="1">
    <source>
        <dbReference type="SAM" id="MobiDB-lite"/>
    </source>
</evidence>
<dbReference type="RefSeq" id="WP_012711151.1">
    <property type="nucleotide sequence ID" value="NC_012588.1"/>
</dbReference>
<organism evidence="2 3">
    <name type="scientific">Saccharolobus islandicus (strain M.14.25 / Kamchatka #1)</name>
    <name type="common">Sulfolobus islandicus</name>
    <dbReference type="NCBI Taxonomy" id="427317"/>
    <lineage>
        <taxon>Archaea</taxon>
        <taxon>Thermoproteota</taxon>
        <taxon>Thermoprotei</taxon>
        <taxon>Sulfolobales</taxon>
        <taxon>Sulfolobaceae</taxon>
        <taxon>Saccharolobus</taxon>
    </lineage>
</organism>
<dbReference type="AlphaFoldDB" id="C3MXY3"/>
<dbReference type="GeneID" id="15297501"/>
<dbReference type="KEGG" id="sia:M1425_1127"/>
<name>C3MXY3_SACI4</name>
<feature type="region of interest" description="Disordered" evidence="1">
    <location>
        <begin position="80"/>
        <end position="101"/>
    </location>
</feature>
<evidence type="ECO:0000313" key="3">
    <source>
        <dbReference type="Proteomes" id="UP000001350"/>
    </source>
</evidence>
<reference evidence="2 3" key="1">
    <citation type="journal article" date="2009" name="Proc. Natl. Acad. Sci. U.S.A.">
        <title>Biogeography of the Sulfolobus islandicus pan-genome.</title>
        <authorList>
            <person name="Reno M.L."/>
            <person name="Held N.L."/>
            <person name="Fields C.J."/>
            <person name="Burke P.V."/>
            <person name="Whitaker R.J."/>
        </authorList>
    </citation>
    <scope>NUCLEOTIDE SEQUENCE [LARGE SCALE GENOMIC DNA]</scope>
    <source>
        <strain evidence="3">M.14.25 / Kamchatka #1</strain>
    </source>
</reference>
<evidence type="ECO:0000313" key="2">
    <source>
        <dbReference type="EMBL" id="ACP37889.1"/>
    </source>
</evidence>
<proteinExistence type="predicted"/>
<gene>
    <name evidence="2" type="ordered locus">M1425_1127</name>
</gene>
<protein>
    <submittedName>
        <fullName evidence="2">Uncharacterized protein</fullName>
    </submittedName>
</protein>
<dbReference type="Proteomes" id="UP000001350">
    <property type="component" value="Chromosome"/>
</dbReference>